<dbReference type="InterPro" id="IPR000835">
    <property type="entry name" value="HTH_MarR-typ"/>
</dbReference>
<dbReference type="GO" id="GO:0003700">
    <property type="term" value="F:DNA-binding transcription factor activity"/>
    <property type="evidence" value="ECO:0007669"/>
    <property type="project" value="InterPro"/>
</dbReference>
<evidence type="ECO:0000313" key="6">
    <source>
        <dbReference type="Proteomes" id="UP000319949"/>
    </source>
</evidence>
<dbReference type="STRING" id="1803665.GCA_001641335_04931"/>
<dbReference type="GO" id="GO:0003677">
    <property type="term" value="F:DNA binding"/>
    <property type="evidence" value="ECO:0007669"/>
    <property type="project" value="UniProtKB-KW"/>
</dbReference>
<dbReference type="PRINTS" id="PR00598">
    <property type="entry name" value="HTHMARR"/>
</dbReference>
<dbReference type="InterPro" id="IPR036388">
    <property type="entry name" value="WH-like_DNA-bd_sf"/>
</dbReference>
<accession>A0A560DMW1</accession>
<evidence type="ECO:0000256" key="3">
    <source>
        <dbReference type="ARBA" id="ARBA00023163"/>
    </source>
</evidence>
<evidence type="ECO:0000256" key="2">
    <source>
        <dbReference type="ARBA" id="ARBA00023125"/>
    </source>
</evidence>
<dbReference type="PANTHER" id="PTHR33164">
    <property type="entry name" value="TRANSCRIPTIONAL REGULATOR, MARR FAMILY"/>
    <property type="match status" value="1"/>
</dbReference>
<dbReference type="InterPro" id="IPR039422">
    <property type="entry name" value="MarR/SlyA-like"/>
</dbReference>
<dbReference type="PANTHER" id="PTHR33164:SF43">
    <property type="entry name" value="HTH-TYPE TRANSCRIPTIONAL REPRESSOR YETL"/>
    <property type="match status" value="1"/>
</dbReference>
<reference evidence="5 6" key="1">
    <citation type="submission" date="2019-06" db="EMBL/GenBank/DDBJ databases">
        <title>Genomic Encyclopedia of Type Strains, Phase IV (KMG-V): Genome sequencing to study the core and pangenomes of soil and plant-associated prokaryotes.</title>
        <authorList>
            <person name="Whitman W."/>
        </authorList>
    </citation>
    <scope>NUCLEOTIDE SEQUENCE [LARGE SCALE GENOMIC DNA]</scope>
    <source>
        <strain evidence="5 6">BR 510</strain>
    </source>
</reference>
<protein>
    <submittedName>
        <fullName evidence="5">DNA-binding MarR family transcriptional regulator</fullName>
    </submittedName>
</protein>
<keyword evidence="2 5" id="KW-0238">DNA-binding</keyword>
<sequence length="165" mass="18314">MMSPRLVRPGTKSASQAESSLDLRALQRTPGFMLRLAQLKFFEGFYEEFAALGLTPATYAIFVVIRDNPGVPPSSLASLLRLRLPNLIKILNELESSGFIKRSRSKADRRAVELMLTPKGAKVIAEGARLTEPYNQKMLAPLSEAEQRTLLDLLNRLLPFEGKAS</sequence>
<dbReference type="Pfam" id="PF01047">
    <property type="entry name" value="MarR"/>
    <property type="match status" value="1"/>
</dbReference>
<evidence type="ECO:0000313" key="5">
    <source>
        <dbReference type="EMBL" id="TWA98459.1"/>
    </source>
</evidence>
<proteinExistence type="predicted"/>
<dbReference type="SUPFAM" id="SSF46785">
    <property type="entry name" value="Winged helix' DNA-binding domain"/>
    <property type="match status" value="1"/>
</dbReference>
<evidence type="ECO:0000259" key="4">
    <source>
        <dbReference type="PROSITE" id="PS50995"/>
    </source>
</evidence>
<evidence type="ECO:0000256" key="1">
    <source>
        <dbReference type="ARBA" id="ARBA00023015"/>
    </source>
</evidence>
<comment type="caution">
    <text evidence="5">The sequence shown here is derived from an EMBL/GenBank/DDBJ whole genome shotgun (WGS) entry which is preliminary data.</text>
</comment>
<keyword evidence="1" id="KW-0805">Transcription regulation</keyword>
<gene>
    <name evidence="5" type="ORF">FBZ96_105135</name>
</gene>
<dbReference type="SMART" id="SM00347">
    <property type="entry name" value="HTH_MARR"/>
    <property type="match status" value="1"/>
</dbReference>
<keyword evidence="6" id="KW-1185">Reference proteome</keyword>
<dbReference type="InterPro" id="IPR036390">
    <property type="entry name" value="WH_DNA-bd_sf"/>
</dbReference>
<dbReference type="EMBL" id="VITK01000005">
    <property type="protein sequence ID" value="TWA98459.1"/>
    <property type="molecule type" value="Genomic_DNA"/>
</dbReference>
<keyword evidence="3" id="KW-0804">Transcription</keyword>
<dbReference type="GO" id="GO:0006950">
    <property type="term" value="P:response to stress"/>
    <property type="evidence" value="ECO:0007669"/>
    <property type="project" value="TreeGrafter"/>
</dbReference>
<name>A0A560DMW1_9BRAD</name>
<dbReference type="PROSITE" id="PS01117">
    <property type="entry name" value="HTH_MARR_1"/>
    <property type="match status" value="1"/>
</dbReference>
<dbReference type="PROSITE" id="PS50995">
    <property type="entry name" value="HTH_MARR_2"/>
    <property type="match status" value="1"/>
</dbReference>
<dbReference type="InterPro" id="IPR023187">
    <property type="entry name" value="Tscrpt_reg_MarR-type_CS"/>
</dbReference>
<dbReference type="Proteomes" id="UP000319949">
    <property type="component" value="Unassembled WGS sequence"/>
</dbReference>
<dbReference type="AlphaFoldDB" id="A0A560DMW1"/>
<organism evidence="5 6">
    <name type="scientific">Bradyrhizobium stylosanthis</name>
    <dbReference type="NCBI Taxonomy" id="1803665"/>
    <lineage>
        <taxon>Bacteria</taxon>
        <taxon>Pseudomonadati</taxon>
        <taxon>Pseudomonadota</taxon>
        <taxon>Alphaproteobacteria</taxon>
        <taxon>Hyphomicrobiales</taxon>
        <taxon>Nitrobacteraceae</taxon>
        <taxon>Bradyrhizobium</taxon>
    </lineage>
</organism>
<feature type="domain" description="HTH marR-type" evidence="4">
    <location>
        <begin position="16"/>
        <end position="159"/>
    </location>
</feature>
<dbReference type="Gene3D" id="1.10.10.10">
    <property type="entry name" value="Winged helix-like DNA-binding domain superfamily/Winged helix DNA-binding domain"/>
    <property type="match status" value="1"/>
</dbReference>